<protein>
    <submittedName>
        <fullName evidence="2">Uncharacterized protein</fullName>
    </submittedName>
</protein>
<reference evidence="3" key="1">
    <citation type="submission" date="2014-10" db="EMBL/GenBank/DDBJ databases">
        <authorList>
            <person name="King R."/>
        </authorList>
    </citation>
    <scope>NUCLEOTIDE SEQUENCE [LARGE SCALE GENOMIC DNA]</scope>
    <source>
        <strain evidence="3">A3/5</strain>
    </source>
</reference>
<sequence length="79" mass="8902">MSSRTYLPFSPFSWLIVRRDGPPEQSKTDKAVTMAIVCGISALFLVPLVWYVTARIVTVRRERVAKETAADVEQVQGVY</sequence>
<keyword evidence="1" id="KW-1133">Transmembrane helix</keyword>
<proteinExistence type="predicted"/>
<evidence type="ECO:0000256" key="1">
    <source>
        <dbReference type="SAM" id="Phobius"/>
    </source>
</evidence>
<name>A0A2L2SYE1_9HYPO</name>
<evidence type="ECO:0000313" key="2">
    <source>
        <dbReference type="EMBL" id="CEI42096.1"/>
    </source>
</evidence>
<keyword evidence="3" id="KW-1185">Reference proteome</keyword>
<dbReference type="Proteomes" id="UP000245910">
    <property type="component" value="Chromosome IIII"/>
</dbReference>
<organism evidence="2 3">
    <name type="scientific">Fusarium venenatum</name>
    <dbReference type="NCBI Taxonomy" id="56646"/>
    <lineage>
        <taxon>Eukaryota</taxon>
        <taxon>Fungi</taxon>
        <taxon>Dikarya</taxon>
        <taxon>Ascomycota</taxon>
        <taxon>Pezizomycotina</taxon>
        <taxon>Sordariomycetes</taxon>
        <taxon>Hypocreomycetidae</taxon>
        <taxon>Hypocreales</taxon>
        <taxon>Nectriaceae</taxon>
        <taxon>Fusarium</taxon>
    </lineage>
</organism>
<keyword evidence="1" id="KW-0812">Transmembrane</keyword>
<dbReference type="EMBL" id="LN649232">
    <property type="protein sequence ID" value="CEI42096.1"/>
    <property type="molecule type" value="Genomic_DNA"/>
</dbReference>
<keyword evidence="1" id="KW-0472">Membrane</keyword>
<evidence type="ECO:0000313" key="3">
    <source>
        <dbReference type="Proteomes" id="UP000245910"/>
    </source>
</evidence>
<accession>A0A2L2SYE1</accession>
<dbReference type="AlphaFoldDB" id="A0A2L2SYE1"/>
<feature type="transmembrane region" description="Helical" evidence="1">
    <location>
        <begin position="31"/>
        <end position="53"/>
    </location>
</feature>